<dbReference type="EMBL" id="MRVG01000003">
    <property type="protein sequence ID" value="PMB70257.1"/>
    <property type="molecule type" value="Genomic_DNA"/>
</dbReference>
<feature type="region of interest" description="Disordered" evidence="1">
    <location>
        <begin position="1"/>
        <end position="49"/>
    </location>
</feature>
<organism evidence="2 3">
    <name type="scientific">Beauveria bassiana</name>
    <name type="common">White muscardine disease fungus</name>
    <name type="synonym">Tritirachium shiotae</name>
    <dbReference type="NCBI Taxonomy" id="176275"/>
    <lineage>
        <taxon>Eukaryota</taxon>
        <taxon>Fungi</taxon>
        <taxon>Dikarya</taxon>
        <taxon>Ascomycota</taxon>
        <taxon>Pezizomycotina</taxon>
        <taxon>Sordariomycetes</taxon>
        <taxon>Hypocreomycetidae</taxon>
        <taxon>Hypocreales</taxon>
        <taxon>Cordycipitaceae</taxon>
        <taxon>Beauveria</taxon>
    </lineage>
</organism>
<protein>
    <submittedName>
        <fullName evidence="2">Autophagy-related protein 9</fullName>
    </submittedName>
</protein>
<gene>
    <name evidence="2" type="primary">ATG9</name>
    <name evidence="2" type="ORF">BM221_002707</name>
</gene>
<feature type="compositionally biased region" description="Acidic residues" evidence="1">
    <location>
        <begin position="11"/>
        <end position="21"/>
    </location>
</feature>
<accession>A0A2N6NSK7</accession>
<dbReference type="Proteomes" id="UP000235728">
    <property type="component" value="Unassembled WGS sequence"/>
</dbReference>
<reference evidence="2 3" key="1">
    <citation type="journal article" date="2016" name="Appl. Microbiol. Biotechnol.">
        <title>Characterization of T-DNA insertion mutants with decreased virulence in the entomopathogenic fungus Beauveria bassiana JEF-007.</title>
        <authorList>
            <person name="Kim S."/>
            <person name="Lee S.J."/>
            <person name="Nai Y.S."/>
            <person name="Yu J.S."/>
            <person name="Lee M.R."/>
            <person name="Yang Y.T."/>
            <person name="Kim J.S."/>
        </authorList>
    </citation>
    <scope>NUCLEOTIDE SEQUENCE [LARGE SCALE GENOMIC DNA]</scope>
    <source>
        <strain evidence="2 3">JEF-007</strain>
    </source>
</reference>
<evidence type="ECO:0000313" key="2">
    <source>
        <dbReference type="EMBL" id="PMB70257.1"/>
    </source>
</evidence>
<evidence type="ECO:0000256" key="1">
    <source>
        <dbReference type="SAM" id="MobiDB-lite"/>
    </source>
</evidence>
<comment type="caution">
    <text evidence="2">The sequence shown here is derived from an EMBL/GenBank/DDBJ whole genome shotgun (WGS) entry which is preliminary data.</text>
</comment>
<evidence type="ECO:0000313" key="3">
    <source>
        <dbReference type="Proteomes" id="UP000235728"/>
    </source>
</evidence>
<name>A0A2N6NSK7_BEABA</name>
<proteinExistence type="predicted"/>
<sequence>MPRDIHPKTDDEFEDDGDDGEGILGESVWETSPAKGLSRENSSANTAEPDAGVLGLIYQLRQTQHGRRGSSMV</sequence>
<dbReference type="AlphaFoldDB" id="A0A2N6NSK7"/>
<feature type="compositionally biased region" description="Basic and acidic residues" evidence="1">
    <location>
        <begin position="1"/>
        <end position="10"/>
    </location>
</feature>